<dbReference type="RefSeq" id="WP_343806485.1">
    <property type="nucleotide sequence ID" value="NZ_BAAADE010000006.1"/>
</dbReference>
<dbReference type="SUPFAM" id="SSF51556">
    <property type="entry name" value="Metallo-dependent hydrolases"/>
    <property type="match status" value="1"/>
</dbReference>
<evidence type="ECO:0000313" key="2">
    <source>
        <dbReference type="Proteomes" id="UP001424441"/>
    </source>
</evidence>
<comment type="caution">
    <text evidence="1">The sequence shown here is derived from an EMBL/GenBank/DDBJ whole genome shotgun (WGS) entry which is preliminary data.</text>
</comment>
<dbReference type="Gene3D" id="3.20.20.140">
    <property type="entry name" value="Metal-dependent hydrolases"/>
    <property type="match status" value="1"/>
</dbReference>
<proteinExistence type="predicted"/>
<dbReference type="PIRSF" id="PIRSF039004">
    <property type="entry name" value="ADE_EF_0837"/>
    <property type="match status" value="1"/>
</dbReference>
<sequence>MCAQTQKNGALLITNVKPVAFGQHSHQGAIDILIGEDGKLAKVGKDLPRADITNIVEGNGSFISPGWGDLHAHVWHGGTDISVRPNLCGVQRGVTTIVDAGSAGEANFHGFREYIIEQSRERIKAFLNLGSIGLVACNRVSELSDIRSVDIDRIVACYHENRDHIVGLKVRASHVITGSWGVTPVKLGKKIAKILKIPMMVHVGEPPALYDEVLEILGPGDIITHCFNGKVGSSIIEDEDLFELAERCAGEGIRLDIGHGGASFSFRVAEVAIERGLLPFSISTDVHLRSINQSVWDLSTTMSKLLSVGMPFDKVVEAVTHAPAEVIRLSMDNLLEAGARSEFTIFDLNDSDLQVVDSLGARAALTKLFEPRMTVLGTDIFEAARYQPDMVECVDHSHGFSYR</sequence>
<keyword evidence="2" id="KW-1185">Reference proteome</keyword>
<dbReference type="InterPro" id="IPR032466">
    <property type="entry name" value="Metal_Hydrolase"/>
</dbReference>
<dbReference type="PANTHER" id="PTHR42717:SF1">
    <property type="entry name" value="IMIDAZOLONEPROPIONASE AND RELATED AMIDOHYDROLASES"/>
    <property type="match status" value="1"/>
</dbReference>
<name>A0ABP3RG83_9HYPH</name>
<accession>A0ABP3RG83</accession>
<dbReference type="SUPFAM" id="SSF51338">
    <property type="entry name" value="Composite domain of metallo-dependent hydrolases"/>
    <property type="match status" value="1"/>
</dbReference>
<organism evidence="1 2">
    <name type="scientific">Paenochrobactrum glaciei</name>
    <dbReference type="NCBI Taxonomy" id="486407"/>
    <lineage>
        <taxon>Bacteria</taxon>
        <taxon>Pseudomonadati</taxon>
        <taxon>Pseudomonadota</taxon>
        <taxon>Alphaproteobacteria</taxon>
        <taxon>Hyphomicrobiales</taxon>
        <taxon>Brucellaceae</taxon>
        <taxon>Paenochrobactrum</taxon>
    </lineage>
</organism>
<dbReference type="EMBL" id="BAAADE010000006">
    <property type="protein sequence ID" value="GAA0609925.1"/>
    <property type="molecule type" value="Genomic_DNA"/>
</dbReference>
<protein>
    <submittedName>
        <fullName evidence="1">Amidohydrolase/deacetylase family metallohydrolase</fullName>
    </submittedName>
</protein>
<dbReference type="NCBIfam" id="NF006689">
    <property type="entry name" value="PRK09237.1"/>
    <property type="match status" value="1"/>
</dbReference>
<dbReference type="PANTHER" id="PTHR42717">
    <property type="entry name" value="DIHYDROOROTASE-RELATED"/>
    <property type="match status" value="1"/>
</dbReference>
<evidence type="ECO:0000313" key="1">
    <source>
        <dbReference type="EMBL" id="GAA0609925.1"/>
    </source>
</evidence>
<reference evidence="2" key="1">
    <citation type="journal article" date="2019" name="Int. J. Syst. Evol. Microbiol.">
        <title>The Global Catalogue of Microorganisms (GCM) 10K type strain sequencing project: providing services to taxonomists for standard genome sequencing and annotation.</title>
        <authorList>
            <consortium name="The Broad Institute Genomics Platform"/>
            <consortium name="The Broad Institute Genome Sequencing Center for Infectious Disease"/>
            <person name="Wu L."/>
            <person name="Ma J."/>
        </authorList>
    </citation>
    <scope>NUCLEOTIDE SEQUENCE [LARGE SCALE GENOMIC DNA]</scope>
    <source>
        <strain evidence="2">JCM 15115</strain>
    </source>
</reference>
<dbReference type="InterPro" id="IPR011059">
    <property type="entry name" value="Metal-dep_hydrolase_composite"/>
</dbReference>
<dbReference type="Proteomes" id="UP001424441">
    <property type="component" value="Unassembled WGS sequence"/>
</dbReference>
<gene>
    <name evidence="1" type="ORF">GCM10008943_26920</name>
</gene>
<dbReference type="InterPro" id="IPR020043">
    <property type="entry name" value="Deacetylase_Atu3266-like"/>
</dbReference>
<dbReference type="Gene3D" id="2.30.40.10">
    <property type="entry name" value="Urease, subunit C, domain 1"/>
    <property type="match status" value="1"/>
</dbReference>